<gene>
    <name evidence="2" type="ORF">Acor_24370</name>
</gene>
<evidence type="ECO:0000313" key="2">
    <source>
        <dbReference type="EMBL" id="GES00373.1"/>
    </source>
</evidence>
<organism evidence="2 3">
    <name type="scientific">Acrocarpospora corrugata</name>
    <dbReference type="NCBI Taxonomy" id="35763"/>
    <lineage>
        <taxon>Bacteria</taxon>
        <taxon>Bacillati</taxon>
        <taxon>Actinomycetota</taxon>
        <taxon>Actinomycetes</taxon>
        <taxon>Streptosporangiales</taxon>
        <taxon>Streptosporangiaceae</taxon>
        <taxon>Acrocarpospora</taxon>
    </lineage>
</organism>
<sequence length="164" mass="17988">MHRVKRVDPPAGEDAAGPQGPRSVHGLVVPGGGSRIRSRARASAGWRAGSSRCGWRTSAPTGRRSPCTTRRAEAASIYGTWWDNVRSATGRPRGTTGVPYREYKPNLAFSPDGTAIAIRYRDQENTRFEVWVPDSSPSAPKRTELPLVVGFGYFDCVERVFKRG</sequence>
<name>A0A5M3VZ62_9ACTN</name>
<dbReference type="AlphaFoldDB" id="A0A5M3VZ62"/>
<keyword evidence="3" id="KW-1185">Reference proteome</keyword>
<reference evidence="2 3" key="1">
    <citation type="submission" date="2019-10" db="EMBL/GenBank/DDBJ databases">
        <title>Whole genome shotgun sequence of Acrocarpospora corrugata NBRC 13972.</title>
        <authorList>
            <person name="Ichikawa N."/>
            <person name="Kimura A."/>
            <person name="Kitahashi Y."/>
            <person name="Komaki H."/>
            <person name="Oguchi A."/>
        </authorList>
    </citation>
    <scope>NUCLEOTIDE SEQUENCE [LARGE SCALE GENOMIC DNA]</scope>
    <source>
        <strain evidence="2 3">NBRC 13972</strain>
    </source>
</reference>
<proteinExistence type="predicted"/>
<comment type="caution">
    <text evidence="2">The sequence shown here is derived from an EMBL/GenBank/DDBJ whole genome shotgun (WGS) entry which is preliminary data.</text>
</comment>
<accession>A0A5M3VZ62</accession>
<evidence type="ECO:0000313" key="3">
    <source>
        <dbReference type="Proteomes" id="UP000334990"/>
    </source>
</evidence>
<feature type="compositionally biased region" description="Low complexity" evidence="1">
    <location>
        <begin position="41"/>
        <end position="52"/>
    </location>
</feature>
<protein>
    <submittedName>
        <fullName evidence="2">Uncharacterized protein</fullName>
    </submittedName>
</protein>
<feature type="region of interest" description="Disordered" evidence="1">
    <location>
        <begin position="1"/>
        <end position="70"/>
    </location>
</feature>
<dbReference type="Proteomes" id="UP000334990">
    <property type="component" value="Unassembled WGS sequence"/>
</dbReference>
<evidence type="ECO:0000256" key="1">
    <source>
        <dbReference type="SAM" id="MobiDB-lite"/>
    </source>
</evidence>
<dbReference type="EMBL" id="BLAD01000044">
    <property type="protein sequence ID" value="GES00373.1"/>
    <property type="molecule type" value="Genomic_DNA"/>
</dbReference>